<evidence type="ECO:0000256" key="1">
    <source>
        <dbReference type="SAM" id="Phobius"/>
    </source>
</evidence>
<proteinExistence type="predicted"/>
<reference evidence="3" key="2">
    <citation type="submission" date="2023-07" db="EMBL/GenBank/DDBJ databases">
        <title>Shewanella mangrovi sp. nov., an acetaldehyde- degrading bacterium isolated from mangrove sediment.</title>
        <authorList>
            <person name="Liu Y."/>
        </authorList>
    </citation>
    <scope>NUCLEOTIDE SEQUENCE [LARGE SCALE GENOMIC DNA]</scope>
    <source>
        <strain evidence="3">C32</strain>
    </source>
</reference>
<keyword evidence="1" id="KW-0812">Transmembrane</keyword>
<name>A0ABT2FPH7_9GAMM</name>
<keyword evidence="3" id="KW-1185">Reference proteome</keyword>
<sequence length="87" mass="9919">MTSDREFVSQVEQYYCKQQKSKLHSLALGCALLVLTVFGHDWLSSISDELPMIFAMWAGVSFSIFFFNYWGSPADKLLGEAMEKLTK</sequence>
<evidence type="ECO:0000313" key="2">
    <source>
        <dbReference type="EMBL" id="MCS4557550.1"/>
    </source>
</evidence>
<reference evidence="2 3" key="1">
    <citation type="submission" date="2022-02" db="EMBL/GenBank/DDBJ databases">
        <authorList>
            <person name="Zhuang L."/>
        </authorList>
    </citation>
    <scope>NUCLEOTIDE SEQUENCE [LARGE SCALE GENOMIC DNA]</scope>
    <source>
        <strain evidence="2 3">C32</strain>
    </source>
</reference>
<organism evidence="2 3">
    <name type="scientific">Shewanella electrica</name>
    <dbReference type="NCBI Taxonomy" id="515560"/>
    <lineage>
        <taxon>Bacteria</taxon>
        <taxon>Pseudomonadati</taxon>
        <taxon>Pseudomonadota</taxon>
        <taxon>Gammaproteobacteria</taxon>
        <taxon>Alteromonadales</taxon>
        <taxon>Shewanellaceae</taxon>
        <taxon>Shewanella</taxon>
    </lineage>
</organism>
<keyword evidence="1" id="KW-1133">Transmembrane helix</keyword>
<evidence type="ECO:0000313" key="3">
    <source>
        <dbReference type="Proteomes" id="UP001201549"/>
    </source>
</evidence>
<gene>
    <name evidence="2" type="ORF">L9G74_13950</name>
</gene>
<feature type="transmembrane region" description="Helical" evidence="1">
    <location>
        <begin position="52"/>
        <end position="70"/>
    </location>
</feature>
<protein>
    <recommendedName>
        <fullName evidence="4">Cyanobacterial aminoacyl-tRNA synthetase CAAD domain-containing protein</fullName>
    </recommendedName>
</protein>
<keyword evidence="1" id="KW-0472">Membrane</keyword>
<comment type="caution">
    <text evidence="2">The sequence shown here is derived from an EMBL/GenBank/DDBJ whole genome shotgun (WGS) entry which is preliminary data.</text>
</comment>
<dbReference type="Proteomes" id="UP001201549">
    <property type="component" value="Unassembled WGS sequence"/>
</dbReference>
<dbReference type="RefSeq" id="WP_238897026.1">
    <property type="nucleotide sequence ID" value="NZ_JAKOGG010000010.1"/>
</dbReference>
<accession>A0ABT2FPH7</accession>
<evidence type="ECO:0008006" key="4">
    <source>
        <dbReference type="Google" id="ProtNLM"/>
    </source>
</evidence>
<feature type="transmembrane region" description="Helical" evidence="1">
    <location>
        <begin position="23"/>
        <end position="40"/>
    </location>
</feature>
<dbReference type="EMBL" id="JAKOGG010000010">
    <property type="protein sequence ID" value="MCS4557550.1"/>
    <property type="molecule type" value="Genomic_DNA"/>
</dbReference>